<dbReference type="RefSeq" id="WP_277634554.1">
    <property type="nucleotide sequence ID" value="NZ_JALBUR010000006.1"/>
</dbReference>
<evidence type="ECO:0000313" key="1">
    <source>
        <dbReference type="EMBL" id="MDX8419252.1"/>
    </source>
</evidence>
<organism evidence="1 2">
    <name type="scientific">Grylomicrobium aquisgranensis</name>
    <dbReference type="NCBI Taxonomy" id="2926318"/>
    <lineage>
        <taxon>Bacteria</taxon>
        <taxon>Bacillati</taxon>
        <taxon>Bacillota</taxon>
        <taxon>Erysipelotrichia</taxon>
        <taxon>Erysipelotrichales</taxon>
        <taxon>Erysipelotrichaceae</taxon>
        <taxon>Grylomicrobium</taxon>
    </lineage>
</organism>
<dbReference type="EMBL" id="JALBUR010000006">
    <property type="protein sequence ID" value="MDX8419252.1"/>
    <property type="molecule type" value="Genomic_DNA"/>
</dbReference>
<keyword evidence="2" id="KW-1185">Reference proteome</keyword>
<reference evidence="1 2" key="1">
    <citation type="submission" date="2022-03" db="EMBL/GenBank/DDBJ databases">
        <title>Novel taxa within the pig intestine.</title>
        <authorList>
            <person name="Wylensek D."/>
            <person name="Bishof K."/>
            <person name="Afrizal A."/>
            <person name="Clavel T."/>
        </authorList>
    </citation>
    <scope>NUCLEOTIDE SEQUENCE [LARGE SCALE GENOMIC DNA]</scope>
    <source>
        <strain evidence="1 2">CLA-KB-P133</strain>
    </source>
</reference>
<dbReference type="PROSITE" id="PS51257">
    <property type="entry name" value="PROKAR_LIPOPROTEIN"/>
    <property type="match status" value="1"/>
</dbReference>
<dbReference type="Proteomes" id="UP001286174">
    <property type="component" value="Unassembled WGS sequence"/>
</dbReference>
<gene>
    <name evidence="1" type="ORF">MOZ60_03990</name>
</gene>
<evidence type="ECO:0008006" key="3">
    <source>
        <dbReference type="Google" id="ProtNLM"/>
    </source>
</evidence>
<sequence length="172" mass="19227">MRKSNLNRVLAAVILLAGCGSSTPSTKLKNYQTYYQAVMDQIHFTAESRFYTLSAEMEEVSEGTYSYYIVLDEPKIAMYNVVMIAVANDTQLQDAATMMPSIGIFDGPYSLIPNQVNSDDGFVKGMVISGSSDTDEVSLKMLVEWQDKNGENVQREYHQITLNQSGMQYVES</sequence>
<accession>A0AB35U624</accession>
<evidence type="ECO:0000313" key="2">
    <source>
        <dbReference type="Proteomes" id="UP001286174"/>
    </source>
</evidence>
<dbReference type="AlphaFoldDB" id="A0AB35U624"/>
<protein>
    <recommendedName>
        <fullName evidence="3">Lipoprotein</fullName>
    </recommendedName>
</protein>
<comment type="caution">
    <text evidence="1">The sequence shown here is derived from an EMBL/GenBank/DDBJ whole genome shotgun (WGS) entry which is preliminary data.</text>
</comment>
<name>A0AB35U624_9FIRM</name>
<proteinExistence type="predicted"/>